<comment type="caution">
    <text evidence="2">The sequence shown here is derived from an EMBL/GenBank/DDBJ whole genome shotgun (WGS) entry which is preliminary data.</text>
</comment>
<protein>
    <submittedName>
        <fullName evidence="2">Uncharacterized protein</fullName>
    </submittedName>
</protein>
<dbReference type="EMBL" id="CAJNOR010001352">
    <property type="protein sequence ID" value="CAF1127157.1"/>
    <property type="molecule type" value="Genomic_DNA"/>
</dbReference>
<name>A0A814R1T9_ADIRI</name>
<evidence type="ECO:0000313" key="3">
    <source>
        <dbReference type="Proteomes" id="UP000663828"/>
    </source>
</evidence>
<dbReference type="AlphaFoldDB" id="A0A814R1T9"/>
<keyword evidence="1" id="KW-1133">Transmembrane helix</keyword>
<feature type="transmembrane region" description="Helical" evidence="1">
    <location>
        <begin position="7"/>
        <end position="29"/>
    </location>
</feature>
<evidence type="ECO:0000313" key="2">
    <source>
        <dbReference type="EMBL" id="CAF1127157.1"/>
    </source>
</evidence>
<feature type="transmembrane region" description="Helical" evidence="1">
    <location>
        <begin position="49"/>
        <end position="70"/>
    </location>
</feature>
<organism evidence="2 3">
    <name type="scientific">Adineta ricciae</name>
    <name type="common">Rotifer</name>
    <dbReference type="NCBI Taxonomy" id="249248"/>
    <lineage>
        <taxon>Eukaryota</taxon>
        <taxon>Metazoa</taxon>
        <taxon>Spiralia</taxon>
        <taxon>Gnathifera</taxon>
        <taxon>Rotifera</taxon>
        <taxon>Eurotatoria</taxon>
        <taxon>Bdelloidea</taxon>
        <taxon>Adinetida</taxon>
        <taxon>Adinetidae</taxon>
        <taxon>Adineta</taxon>
    </lineage>
</organism>
<feature type="transmembrane region" description="Helical" evidence="1">
    <location>
        <begin position="115"/>
        <end position="139"/>
    </location>
</feature>
<dbReference type="Proteomes" id="UP000663828">
    <property type="component" value="Unassembled WGS sequence"/>
</dbReference>
<gene>
    <name evidence="2" type="ORF">XAT740_LOCUS19703</name>
</gene>
<keyword evidence="3" id="KW-1185">Reference proteome</keyword>
<keyword evidence="1" id="KW-0472">Membrane</keyword>
<sequence length="144" mass="15261">MQISEKLLLIITAAFTAISAFFCLIGLATPRWTQATGLFCSGCGSGASSAGGLSIVALLLLVATVVILLLNVFGMFPKSIRTLAVAVLFVAGIFTLSALAAFFHSVTGYSYRLMVFAHVLCYIATILASFWIGTSYTAYINQTN</sequence>
<feature type="transmembrane region" description="Helical" evidence="1">
    <location>
        <begin position="82"/>
        <end position="103"/>
    </location>
</feature>
<evidence type="ECO:0000256" key="1">
    <source>
        <dbReference type="SAM" id="Phobius"/>
    </source>
</evidence>
<accession>A0A814R1T9</accession>
<reference evidence="2" key="1">
    <citation type="submission" date="2021-02" db="EMBL/GenBank/DDBJ databases">
        <authorList>
            <person name="Nowell W R."/>
        </authorList>
    </citation>
    <scope>NUCLEOTIDE SEQUENCE</scope>
</reference>
<keyword evidence="1" id="KW-0812">Transmembrane</keyword>
<proteinExistence type="predicted"/>